<evidence type="ECO:0000313" key="2">
    <source>
        <dbReference type="Proteomes" id="UP001055879"/>
    </source>
</evidence>
<dbReference type="EMBL" id="CM042049">
    <property type="protein sequence ID" value="KAI3745563.1"/>
    <property type="molecule type" value="Genomic_DNA"/>
</dbReference>
<reference evidence="2" key="1">
    <citation type="journal article" date="2022" name="Mol. Ecol. Resour.">
        <title>The genomes of chicory, endive, great burdock and yacon provide insights into Asteraceae palaeo-polyploidization history and plant inulin production.</title>
        <authorList>
            <person name="Fan W."/>
            <person name="Wang S."/>
            <person name="Wang H."/>
            <person name="Wang A."/>
            <person name="Jiang F."/>
            <person name="Liu H."/>
            <person name="Zhao H."/>
            <person name="Xu D."/>
            <person name="Zhang Y."/>
        </authorList>
    </citation>
    <scope>NUCLEOTIDE SEQUENCE [LARGE SCALE GENOMIC DNA]</scope>
    <source>
        <strain evidence="2">cv. Niubang</strain>
    </source>
</reference>
<organism evidence="1 2">
    <name type="scientific">Arctium lappa</name>
    <name type="common">Greater burdock</name>
    <name type="synonym">Lappa major</name>
    <dbReference type="NCBI Taxonomy" id="4217"/>
    <lineage>
        <taxon>Eukaryota</taxon>
        <taxon>Viridiplantae</taxon>
        <taxon>Streptophyta</taxon>
        <taxon>Embryophyta</taxon>
        <taxon>Tracheophyta</taxon>
        <taxon>Spermatophyta</taxon>
        <taxon>Magnoliopsida</taxon>
        <taxon>eudicotyledons</taxon>
        <taxon>Gunneridae</taxon>
        <taxon>Pentapetalae</taxon>
        <taxon>asterids</taxon>
        <taxon>campanulids</taxon>
        <taxon>Asterales</taxon>
        <taxon>Asteraceae</taxon>
        <taxon>Carduoideae</taxon>
        <taxon>Cardueae</taxon>
        <taxon>Arctiinae</taxon>
        <taxon>Arctium</taxon>
    </lineage>
</organism>
<accession>A0ACB9DGS6</accession>
<gene>
    <name evidence="1" type="ORF">L6452_07963</name>
</gene>
<proteinExistence type="predicted"/>
<reference evidence="1 2" key="2">
    <citation type="journal article" date="2022" name="Mol. Ecol. Resour.">
        <title>The genomes of chicory, endive, great burdock and yacon provide insights into Asteraceae paleo-polyploidization history and plant inulin production.</title>
        <authorList>
            <person name="Fan W."/>
            <person name="Wang S."/>
            <person name="Wang H."/>
            <person name="Wang A."/>
            <person name="Jiang F."/>
            <person name="Liu H."/>
            <person name="Zhao H."/>
            <person name="Xu D."/>
            <person name="Zhang Y."/>
        </authorList>
    </citation>
    <scope>NUCLEOTIDE SEQUENCE [LARGE SCALE GENOMIC DNA]</scope>
    <source>
        <strain evidence="2">cv. Niubang</strain>
    </source>
</reference>
<name>A0ACB9DGS6_ARCLA</name>
<sequence>MGACLSAAADSIHAVDRSTTCAFVISVKGELRNYPTPIFVSELLQFENPINNVSSFFVCNSDNLYYDQQITALHPEDDLDAGQIYFILPKPMLGRRLGASDMAALAVKASFALDSNAISTSTQHHKLNRKNNNNNKLKSRISPLEYNSHINVTVEEEIENKNYNASLGVSRSGSIRKYSSRKAQRLLAVRSFRLRLSTIYENEGGSDEIN</sequence>
<evidence type="ECO:0000313" key="1">
    <source>
        <dbReference type="EMBL" id="KAI3745563.1"/>
    </source>
</evidence>
<protein>
    <submittedName>
        <fullName evidence="1">Uncharacterized protein</fullName>
    </submittedName>
</protein>
<comment type="caution">
    <text evidence="1">The sequence shown here is derived from an EMBL/GenBank/DDBJ whole genome shotgun (WGS) entry which is preliminary data.</text>
</comment>
<keyword evidence="2" id="KW-1185">Reference proteome</keyword>
<dbReference type="Proteomes" id="UP001055879">
    <property type="component" value="Linkage Group LG03"/>
</dbReference>